<dbReference type="CDD" id="cd06529">
    <property type="entry name" value="S24_LexA-like"/>
    <property type="match status" value="1"/>
</dbReference>
<dbReference type="InterPro" id="IPR039418">
    <property type="entry name" value="LexA-like"/>
</dbReference>
<sequence length="134" mass="15076">MMDLESKTENNFLHKKQKHSGFPSPAGDYVENPININELLIKRASSTFLMRFKGHEMLFSGIKDNAILVIDRSIKATNGNIVVASVDGNFICRKLIMNNKKILTTACHKNSYIDIDLILDFEILGVVTSSINIY</sequence>
<dbReference type="NCBIfam" id="NF007621">
    <property type="entry name" value="PRK10276.1"/>
    <property type="match status" value="1"/>
</dbReference>
<dbReference type="Pfam" id="PF00717">
    <property type="entry name" value="Peptidase_S24"/>
    <property type="match status" value="1"/>
</dbReference>
<dbReference type="InterPro" id="IPR036286">
    <property type="entry name" value="LexA/Signal_pep-like_sf"/>
</dbReference>
<dbReference type="PANTHER" id="PTHR33516">
    <property type="entry name" value="LEXA REPRESSOR"/>
    <property type="match status" value="1"/>
</dbReference>
<accession>A0A368BKC3</accession>
<dbReference type="SUPFAM" id="SSF51306">
    <property type="entry name" value="LexA/Signal peptidase"/>
    <property type="match status" value="1"/>
</dbReference>
<dbReference type="InterPro" id="IPR050077">
    <property type="entry name" value="LexA_repressor"/>
</dbReference>
<reference evidence="2 3" key="1">
    <citation type="journal article" date="2018" name="Microbiome">
        <title>Fine metagenomic profile of the Mediterranean stratified and mixed water columns revealed by assembly and recruitment.</title>
        <authorList>
            <person name="Haro-Moreno J.M."/>
            <person name="Lopez-Perez M."/>
            <person name="De La Torre J.R."/>
            <person name="Picazo A."/>
            <person name="Camacho A."/>
            <person name="Rodriguez-Valera F."/>
        </authorList>
    </citation>
    <scope>NUCLEOTIDE SEQUENCE [LARGE SCALE GENOMIC DNA]</scope>
    <source>
        <strain evidence="2">MED-G83</strain>
    </source>
</reference>
<dbReference type="InterPro" id="IPR015927">
    <property type="entry name" value="Peptidase_S24_S26A/B/C"/>
</dbReference>
<organism evidence="2 3">
    <name type="scientific">SAR86 cluster bacterium</name>
    <dbReference type="NCBI Taxonomy" id="2030880"/>
    <lineage>
        <taxon>Bacteria</taxon>
        <taxon>Pseudomonadati</taxon>
        <taxon>Pseudomonadota</taxon>
        <taxon>Gammaproteobacteria</taxon>
        <taxon>SAR86 cluster</taxon>
    </lineage>
</organism>
<feature type="domain" description="Peptidase S24/S26A/S26B/S26C" evidence="1">
    <location>
        <begin position="20"/>
        <end position="127"/>
    </location>
</feature>
<evidence type="ECO:0000259" key="1">
    <source>
        <dbReference type="Pfam" id="PF00717"/>
    </source>
</evidence>
<dbReference type="PANTHER" id="PTHR33516:SF2">
    <property type="entry name" value="LEXA REPRESSOR-RELATED"/>
    <property type="match status" value="1"/>
</dbReference>
<gene>
    <name evidence="2" type="ORF">DBW97_04865</name>
</gene>
<protein>
    <submittedName>
        <fullName evidence="2">DNA polymerase V subunit UmuD</fullName>
    </submittedName>
</protein>
<dbReference type="Gene3D" id="2.10.109.10">
    <property type="entry name" value="Umud Fragment, subunit A"/>
    <property type="match status" value="1"/>
</dbReference>
<evidence type="ECO:0000313" key="2">
    <source>
        <dbReference type="EMBL" id="RCL37515.1"/>
    </source>
</evidence>
<dbReference type="Proteomes" id="UP000252147">
    <property type="component" value="Unassembled WGS sequence"/>
</dbReference>
<comment type="caution">
    <text evidence="2">The sequence shown here is derived from an EMBL/GenBank/DDBJ whole genome shotgun (WGS) entry which is preliminary data.</text>
</comment>
<dbReference type="AlphaFoldDB" id="A0A368BKC3"/>
<proteinExistence type="predicted"/>
<evidence type="ECO:0000313" key="3">
    <source>
        <dbReference type="Proteomes" id="UP000252147"/>
    </source>
</evidence>
<name>A0A368BKC3_9GAMM</name>
<dbReference type="EMBL" id="QOPD01000009">
    <property type="protein sequence ID" value="RCL37515.1"/>
    <property type="molecule type" value="Genomic_DNA"/>
</dbReference>